<feature type="region of interest" description="Disordered" evidence="1">
    <location>
        <begin position="1"/>
        <end position="49"/>
    </location>
</feature>
<comment type="caution">
    <text evidence="3">The sequence shown here is derived from an EMBL/GenBank/DDBJ whole genome shotgun (WGS) entry which is preliminary data.</text>
</comment>
<protein>
    <submittedName>
        <fullName evidence="3">Elg1 protein</fullName>
    </submittedName>
</protein>
<dbReference type="Proteomes" id="UP001362899">
    <property type="component" value="Unassembled WGS sequence"/>
</dbReference>
<evidence type="ECO:0000313" key="4">
    <source>
        <dbReference type="Proteomes" id="UP001362899"/>
    </source>
</evidence>
<keyword evidence="4" id="KW-1185">Reference proteome</keyword>
<gene>
    <name evidence="3" type="ORF">DASB73_012960</name>
</gene>
<dbReference type="SUPFAM" id="SSF52540">
    <property type="entry name" value="P-loop containing nucleoside triphosphate hydrolases"/>
    <property type="match status" value="1"/>
</dbReference>
<reference evidence="3 4" key="1">
    <citation type="journal article" date="2023" name="Elife">
        <title>Identification of key yeast species and microbe-microbe interactions impacting larval growth of Drosophila in the wild.</title>
        <authorList>
            <person name="Mure A."/>
            <person name="Sugiura Y."/>
            <person name="Maeda R."/>
            <person name="Honda K."/>
            <person name="Sakurai N."/>
            <person name="Takahashi Y."/>
            <person name="Watada M."/>
            <person name="Katoh T."/>
            <person name="Gotoh A."/>
            <person name="Gotoh Y."/>
            <person name="Taniguchi I."/>
            <person name="Nakamura K."/>
            <person name="Hayashi T."/>
            <person name="Katayama T."/>
            <person name="Uemura T."/>
            <person name="Hattori Y."/>
        </authorList>
    </citation>
    <scope>NUCLEOTIDE SEQUENCE [LARGE SCALE GENOMIC DNA]</scope>
    <source>
        <strain evidence="3 4">SB-73</strain>
    </source>
</reference>
<accession>A0AAV5RHW9</accession>
<dbReference type="Gene3D" id="3.40.50.300">
    <property type="entry name" value="P-loop containing nucleotide triphosphate hydrolases"/>
    <property type="match status" value="1"/>
</dbReference>
<evidence type="ECO:0000256" key="1">
    <source>
        <dbReference type="SAM" id="MobiDB-lite"/>
    </source>
</evidence>
<feature type="compositionally biased region" description="Basic and acidic residues" evidence="1">
    <location>
        <begin position="25"/>
        <end position="38"/>
    </location>
</feature>
<dbReference type="AlphaFoldDB" id="A0AAV5RHW9"/>
<dbReference type="EMBL" id="BTGC01000003">
    <property type="protein sequence ID" value="GMM50338.1"/>
    <property type="molecule type" value="Genomic_DNA"/>
</dbReference>
<dbReference type="Pfam" id="PF00004">
    <property type="entry name" value="AAA"/>
    <property type="match status" value="1"/>
</dbReference>
<dbReference type="InterPro" id="IPR027417">
    <property type="entry name" value="P-loop_NTPase"/>
</dbReference>
<feature type="compositionally biased region" description="Polar residues" evidence="1">
    <location>
        <begin position="1"/>
        <end position="13"/>
    </location>
</feature>
<proteinExistence type="predicted"/>
<organism evidence="3 4">
    <name type="scientific">Starmerella bacillaris</name>
    <name type="common">Yeast</name>
    <name type="synonym">Candida zemplinina</name>
    <dbReference type="NCBI Taxonomy" id="1247836"/>
    <lineage>
        <taxon>Eukaryota</taxon>
        <taxon>Fungi</taxon>
        <taxon>Dikarya</taxon>
        <taxon>Ascomycota</taxon>
        <taxon>Saccharomycotina</taxon>
        <taxon>Dipodascomycetes</taxon>
        <taxon>Dipodascales</taxon>
        <taxon>Trichomonascaceae</taxon>
        <taxon>Starmerella</taxon>
    </lineage>
</organism>
<dbReference type="GO" id="GO:0003677">
    <property type="term" value="F:DNA binding"/>
    <property type="evidence" value="ECO:0007669"/>
    <property type="project" value="TreeGrafter"/>
</dbReference>
<dbReference type="GO" id="GO:0005634">
    <property type="term" value="C:nucleus"/>
    <property type="evidence" value="ECO:0007669"/>
    <property type="project" value="TreeGrafter"/>
</dbReference>
<dbReference type="InterPro" id="IPR003959">
    <property type="entry name" value="ATPase_AAA_core"/>
</dbReference>
<dbReference type="GO" id="GO:0005524">
    <property type="term" value="F:ATP binding"/>
    <property type="evidence" value="ECO:0007669"/>
    <property type="project" value="InterPro"/>
</dbReference>
<feature type="domain" description="ATPase AAA-type core" evidence="2">
    <location>
        <begin position="252"/>
        <end position="354"/>
    </location>
</feature>
<evidence type="ECO:0000259" key="2">
    <source>
        <dbReference type="Pfam" id="PF00004"/>
    </source>
</evidence>
<dbReference type="PANTHER" id="PTHR23389">
    <property type="entry name" value="CHROMOSOME TRANSMISSION FIDELITY FACTOR 18"/>
    <property type="match status" value="1"/>
</dbReference>
<name>A0AAV5RHW9_STABA</name>
<sequence length="612" mass="68671">MAQNGRTLLSQWIQRPPDASPEVVEPEKKPEPPVKVETNKSSSTPATIARKESVKQWNSIFNITRKNTFMAKMKASPAALAKLLPPPPIKYTPVPLAPAPYDVEHVRQKKSEPDSKKRVKIQLNYRSKVKLAETASLSTNFPLPASSSSPIRKPQRLLVSRHEIETLLATLKTEIPKGYLDMYTARKPFDLGSSEQQTWYQKYEPDAFYHFNSKQCLGIAEWIRSHNETFNSSRVSMTEDGYEYSNVLVVDGPINAGKTSAVYCAAKHVNTYVFEVSCAVKRTGKALTQLLEGISQNHAVHNAANVAILIDDVDIVYENEANQFWPILSKFAASSQRPVILTCNSATKAAAALSLVRPDIMRLNSPDSKAVTDLAWSTALSEGHFLNYNNLSRLVRDMNNDLRQVLTYLQFWCQMGLGGEPCGIDWVPKAHEMVDHDRILSHETWFPMIESESESESLIDFSNNNNTSSGQSSSILNLFKQTESPLEVAERQSIQDLCQRTTPHTETRAPPEDTIWTPDGLVLSSYYNTTFAAPVGQPSTNMDINPYKRIMAAADYCRYQNVNNEIANSQTSSRRLVMRMLGAVGVDTRQYLRLHIDELLNILKSGFSAEYL</sequence>
<dbReference type="GO" id="GO:0016887">
    <property type="term" value="F:ATP hydrolysis activity"/>
    <property type="evidence" value="ECO:0007669"/>
    <property type="project" value="InterPro"/>
</dbReference>
<evidence type="ECO:0000313" key="3">
    <source>
        <dbReference type="EMBL" id="GMM50338.1"/>
    </source>
</evidence>
<dbReference type="PANTHER" id="PTHR23389:SF21">
    <property type="entry name" value="ATPASE FAMILY AAA DOMAIN-CONTAINING PROTEIN 5"/>
    <property type="match status" value="1"/>
</dbReference>